<proteinExistence type="predicted"/>
<feature type="transmembrane region" description="Helical" evidence="1">
    <location>
        <begin position="12"/>
        <end position="34"/>
    </location>
</feature>
<name>A0A518GMR6_9PLAN</name>
<protein>
    <submittedName>
        <fullName evidence="2">Uncharacterized protein</fullName>
    </submittedName>
</protein>
<evidence type="ECO:0000313" key="2">
    <source>
        <dbReference type="EMBL" id="QDV29867.1"/>
    </source>
</evidence>
<dbReference type="PROSITE" id="PS51257">
    <property type="entry name" value="PROKAR_LIPOPROTEIN"/>
    <property type="match status" value="1"/>
</dbReference>
<gene>
    <name evidence="2" type="ORF">Spb1_17860</name>
</gene>
<accession>A0A518GMR6</accession>
<organism evidence="2 3">
    <name type="scientific">Planctopirus ephydatiae</name>
    <dbReference type="NCBI Taxonomy" id="2528019"/>
    <lineage>
        <taxon>Bacteria</taxon>
        <taxon>Pseudomonadati</taxon>
        <taxon>Planctomycetota</taxon>
        <taxon>Planctomycetia</taxon>
        <taxon>Planctomycetales</taxon>
        <taxon>Planctomycetaceae</taxon>
        <taxon>Planctopirus</taxon>
    </lineage>
</organism>
<reference evidence="2 3" key="1">
    <citation type="submission" date="2019-02" db="EMBL/GenBank/DDBJ databases">
        <title>Deep-cultivation of Planctomycetes and their phenomic and genomic characterization uncovers novel biology.</title>
        <authorList>
            <person name="Wiegand S."/>
            <person name="Jogler M."/>
            <person name="Boedeker C."/>
            <person name="Pinto D."/>
            <person name="Vollmers J."/>
            <person name="Rivas-Marin E."/>
            <person name="Kohn T."/>
            <person name="Peeters S.H."/>
            <person name="Heuer A."/>
            <person name="Rast P."/>
            <person name="Oberbeckmann S."/>
            <person name="Bunk B."/>
            <person name="Jeske O."/>
            <person name="Meyerdierks A."/>
            <person name="Storesund J.E."/>
            <person name="Kallscheuer N."/>
            <person name="Luecker S."/>
            <person name="Lage O.M."/>
            <person name="Pohl T."/>
            <person name="Merkel B.J."/>
            <person name="Hornburger P."/>
            <person name="Mueller R.-W."/>
            <person name="Bruemmer F."/>
            <person name="Labrenz M."/>
            <person name="Spormann A.M."/>
            <person name="Op den Camp H."/>
            <person name="Overmann J."/>
            <person name="Amann R."/>
            <person name="Jetten M.S.M."/>
            <person name="Mascher T."/>
            <person name="Medema M.H."/>
            <person name="Devos D.P."/>
            <person name="Kaster A.-K."/>
            <person name="Ovreas L."/>
            <person name="Rohde M."/>
            <person name="Galperin M.Y."/>
            <person name="Jogler C."/>
        </authorList>
    </citation>
    <scope>NUCLEOTIDE SEQUENCE [LARGE SCALE GENOMIC DNA]</scope>
    <source>
        <strain evidence="2 3">Spb1</strain>
    </source>
</reference>
<sequence>MKLGLPRPSRTTLLRFTVASILVVTLAACGWRYAGGIVARWRVVRHCSTSYMTDPHIYLLYHPQQHRPGRTRIGQFQDTTLAILGNTRMCDELLISYADISPSQSSLTSSYAFPGYQQPSHSIQNFPEKSLVKQVEIAFPTGNLPYADIVEVLGWPNLESFRCNALFFPGENLSREHFPGLRERLLNVMNSKASNDSLAEAHREVRRYIELNSPPARSEF</sequence>
<keyword evidence="1" id="KW-0472">Membrane</keyword>
<keyword evidence="1" id="KW-0812">Transmembrane</keyword>
<keyword evidence="1" id="KW-1133">Transmembrane helix</keyword>
<dbReference type="Proteomes" id="UP000315349">
    <property type="component" value="Chromosome"/>
</dbReference>
<dbReference type="KEGG" id="peh:Spb1_17860"/>
<evidence type="ECO:0000313" key="3">
    <source>
        <dbReference type="Proteomes" id="UP000315349"/>
    </source>
</evidence>
<dbReference type="AlphaFoldDB" id="A0A518GMR6"/>
<evidence type="ECO:0000256" key="1">
    <source>
        <dbReference type="SAM" id="Phobius"/>
    </source>
</evidence>
<dbReference type="EMBL" id="CP036299">
    <property type="protein sequence ID" value="QDV29867.1"/>
    <property type="molecule type" value="Genomic_DNA"/>
</dbReference>
<keyword evidence="3" id="KW-1185">Reference proteome</keyword>